<organism evidence="1 2">
    <name type="scientific">Pyricularia oryzae</name>
    <name type="common">Rice blast fungus</name>
    <name type="synonym">Magnaporthe oryzae</name>
    <dbReference type="NCBI Taxonomy" id="318829"/>
    <lineage>
        <taxon>Eukaryota</taxon>
        <taxon>Fungi</taxon>
        <taxon>Dikarya</taxon>
        <taxon>Ascomycota</taxon>
        <taxon>Pezizomycotina</taxon>
        <taxon>Sordariomycetes</taxon>
        <taxon>Sordariomycetidae</taxon>
        <taxon>Magnaporthales</taxon>
        <taxon>Pyriculariaceae</taxon>
        <taxon>Pyricularia</taxon>
    </lineage>
</organism>
<dbReference type="Proteomes" id="UP000294847">
    <property type="component" value="Chromosome 5"/>
</dbReference>
<accession>A0A4P7NKH8</accession>
<name>A0A4P7NKH8_PYROR</name>
<protein>
    <submittedName>
        <fullName evidence="1">Uncharacterized protein</fullName>
    </submittedName>
</protein>
<dbReference type="AlphaFoldDB" id="A0A4P7NKH8"/>
<dbReference type="EMBL" id="CP034208">
    <property type="protein sequence ID" value="QBZ62617.1"/>
    <property type="molecule type" value="Genomic_DNA"/>
</dbReference>
<evidence type="ECO:0000313" key="1">
    <source>
        <dbReference type="EMBL" id="QBZ62617.1"/>
    </source>
</evidence>
<sequence length="537" mass="59677">MRTADFGIGKKTPSRSEVAYLEPLARAQSQIKPILGPPAPDGRLVAKGILQRLLDIHGTVFDLFGRLAVHARQFSPGVFPPPLQYVNIRVYRGVDEDLRGEDEIVVTAQQPPRLEDVYPADTRGLHADLVLMLDRDPAGHPPAQDVRVARLCRVEQRLARLELYGPGVGVPVVHRPARRHGRLAPPVQHADVALCACLLHRRLAVLERQARPPPPLEHVDVPVERGVVHGLLVVLFLQERGGPGPPVEDVGAAVVGRRLGRDGLAVKVAEHDWAVALDVGEHAGEGELEDEFDGERRQIREVCGRRLQHAAYRRRIRGQQAPLEPVHKDLQWIRGVFRLGPPRLRHLECCKDAERLRQFPVSGVLKDKAPYLWRQHRLFPTPAWAGKGWRCCHQLASGHVDVVPHGQEVCLVLDYTQDLVEASPLHDTLKVRRRIQVLVSPQYGRQHTHPMPLAVQFAYLALGDRVLPHCGGHSRNKQYTLRGVPAAQNLEDHGVAVPAHHLGQVIGVYGTKDHEVCPLDQLGGPVLVPCYVSYAII</sequence>
<reference evidence="1 2" key="1">
    <citation type="journal article" date="2019" name="Mol. Biol. Evol.">
        <title>Blast fungal genomes show frequent chromosomal changes, gene gains and losses, and effector gene turnover.</title>
        <authorList>
            <person name="Gomez Luciano L.B."/>
            <person name="Jason Tsai I."/>
            <person name="Chuma I."/>
            <person name="Tosa Y."/>
            <person name="Chen Y.H."/>
            <person name="Li J.Y."/>
            <person name="Li M.Y."/>
            <person name="Jade Lu M.Y."/>
            <person name="Nakayashiki H."/>
            <person name="Li W.H."/>
        </authorList>
    </citation>
    <scope>NUCLEOTIDE SEQUENCE [LARGE SCALE GENOMIC DNA]</scope>
    <source>
        <strain evidence="1">MZ5-1-6</strain>
    </source>
</reference>
<evidence type="ECO:0000313" key="2">
    <source>
        <dbReference type="Proteomes" id="UP000294847"/>
    </source>
</evidence>
<proteinExistence type="predicted"/>
<gene>
    <name evidence="1" type="ORF">PoMZ_11500</name>
</gene>